<dbReference type="PANTHER" id="PTHR36505">
    <property type="entry name" value="BLR1072 PROTEIN"/>
    <property type="match status" value="1"/>
</dbReference>
<dbReference type="OrthoDB" id="9004447at2"/>
<accession>A0A6N6W4I9</accession>
<dbReference type="Gene3D" id="2.30.30.240">
    <property type="entry name" value="PRC-barrel domain"/>
    <property type="match status" value="1"/>
</dbReference>
<comment type="caution">
    <text evidence="3">The sequence shown here is derived from an EMBL/GenBank/DDBJ whole genome shotgun (WGS) entry which is preliminary data.</text>
</comment>
<feature type="domain" description="PRC-barrel" evidence="2">
    <location>
        <begin position="34"/>
        <end position="98"/>
    </location>
</feature>
<evidence type="ECO:0000313" key="3">
    <source>
        <dbReference type="EMBL" id="KAE8754808.1"/>
    </source>
</evidence>
<feature type="region of interest" description="Disordered" evidence="1">
    <location>
        <begin position="113"/>
        <end position="159"/>
    </location>
</feature>
<evidence type="ECO:0000256" key="1">
    <source>
        <dbReference type="SAM" id="MobiDB-lite"/>
    </source>
</evidence>
<protein>
    <submittedName>
        <fullName evidence="3">PRC-barrel domain containing protein</fullName>
    </submittedName>
</protein>
<gene>
    <name evidence="3" type="ORF">FSO04_37705</name>
</gene>
<dbReference type="EMBL" id="VOSW01000110">
    <property type="protein sequence ID" value="KAE8754808.1"/>
    <property type="molecule type" value="Genomic_DNA"/>
</dbReference>
<dbReference type="PANTHER" id="PTHR36505:SF1">
    <property type="entry name" value="BLR1072 PROTEIN"/>
    <property type="match status" value="1"/>
</dbReference>
<dbReference type="Pfam" id="PF05239">
    <property type="entry name" value="PRC"/>
    <property type="match status" value="1"/>
</dbReference>
<dbReference type="InterPro" id="IPR011033">
    <property type="entry name" value="PRC_barrel-like_sf"/>
</dbReference>
<dbReference type="Proteomes" id="UP000463700">
    <property type="component" value="Unassembled WGS sequence"/>
</dbReference>
<reference evidence="3 4" key="1">
    <citation type="journal article" date="2020" name="Int. J. Syst. Evol. Microbiol.">
        <title>Paraburkholderia madseniana sp. nov., a phenolic acid-degrading bacterium isolated from acidic forest soil.</title>
        <authorList>
            <person name="Wilhelm R.C."/>
            <person name="Murphy S.J.L."/>
            <person name="Feriancek N.M."/>
            <person name="Karasz D.C."/>
            <person name="DeRito C.M."/>
            <person name="Newman J.D."/>
            <person name="Buckley D.H."/>
        </authorList>
    </citation>
    <scope>NUCLEOTIDE SEQUENCE [LARGE SCALE GENOMIC DNA]</scope>
    <source>
        <strain evidence="3 4">RP11</strain>
    </source>
</reference>
<dbReference type="AlphaFoldDB" id="A0A6N6W4I9"/>
<name>A0A6N6W4I9_9BURK</name>
<dbReference type="SUPFAM" id="SSF50346">
    <property type="entry name" value="PRC-barrel domain"/>
    <property type="match status" value="1"/>
</dbReference>
<evidence type="ECO:0000259" key="2">
    <source>
        <dbReference type="Pfam" id="PF05239"/>
    </source>
</evidence>
<organism evidence="3 4">
    <name type="scientific">Paraburkholderia madseniana</name>
    <dbReference type="NCBI Taxonomy" id="2599607"/>
    <lineage>
        <taxon>Bacteria</taxon>
        <taxon>Pseudomonadati</taxon>
        <taxon>Pseudomonadota</taxon>
        <taxon>Betaproteobacteria</taxon>
        <taxon>Burkholderiales</taxon>
        <taxon>Burkholderiaceae</taxon>
        <taxon>Paraburkholderia</taxon>
    </lineage>
</organism>
<proteinExistence type="predicted"/>
<evidence type="ECO:0000313" key="4">
    <source>
        <dbReference type="Proteomes" id="UP000463700"/>
    </source>
</evidence>
<dbReference type="InterPro" id="IPR027275">
    <property type="entry name" value="PRC-brl_dom"/>
</dbReference>
<dbReference type="RefSeq" id="WP_097389073.1">
    <property type="nucleotide sequence ID" value="NZ_VOSW01000110.1"/>
</dbReference>
<sequence length="159" mass="17062">MLANAFVTDTLRAQGTVQSINTTRGDVVQLTSGYRASRVIGSTVYNERTDTIGTIDDLVVSPKDRVTYAILSVGGIPGPGTHQVAVPFDSLHVVDKQMRLPGATRDSLKALPEFRYASPGPPGPSVSDPEPRDLGAFQRHAGHQARIGQHEGLYRVSRG</sequence>